<proteinExistence type="predicted"/>
<accession>A0A0F9DS28</accession>
<organism evidence="1">
    <name type="scientific">marine sediment metagenome</name>
    <dbReference type="NCBI Taxonomy" id="412755"/>
    <lineage>
        <taxon>unclassified sequences</taxon>
        <taxon>metagenomes</taxon>
        <taxon>ecological metagenomes</taxon>
    </lineage>
</organism>
<reference evidence="1" key="1">
    <citation type="journal article" date="2015" name="Nature">
        <title>Complex archaea that bridge the gap between prokaryotes and eukaryotes.</title>
        <authorList>
            <person name="Spang A."/>
            <person name="Saw J.H."/>
            <person name="Jorgensen S.L."/>
            <person name="Zaremba-Niedzwiedzka K."/>
            <person name="Martijn J."/>
            <person name="Lind A.E."/>
            <person name="van Eijk R."/>
            <person name="Schleper C."/>
            <person name="Guy L."/>
            <person name="Ettema T.J."/>
        </authorList>
    </citation>
    <scope>NUCLEOTIDE SEQUENCE</scope>
</reference>
<dbReference type="AlphaFoldDB" id="A0A0F9DS28"/>
<protein>
    <submittedName>
        <fullName evidence="1">Uncharacterized protein</fullName>
    </submittedName>
</protein>
<gene>
    <name evidence="1" type="ORF">LCGC14_2163140</name>
</gene>
<sequence>MQDAPISFGIAFTGNWQGWQNAYVEVVISGAGLDGSVAVGYIKRLKKDSLKYVEWNARR</sequence>
<name>A0A0F9DS28_9ZZZZ</name>
<comment type="caution">
    <text evidence="1">The sequence shown here is derived from an EMBL/GenBank/DDBJ whole genome shotgun (WGS) entry which is preliminary data.</text>
</comment>
<evidence type="ECO:0000313" key="1">
    <source>
        <dbReference type="EMBL" id="KKL64623.1"/>
    </source>
</evidence>
<dbReference type="EMBL" id="LAZR01027786">
    <property type="protein sequence ID" value="KKL64623.1"/>
    <property type="molecule type" value="Genomic_DNA"/>
</dbReference>